<evidence type="ECO:0000313" key="4">
    <source>
        <dbReference type="Proteomes" id="UP001352263"/>
    </source>
</evidence>
<dbReference type="Proteomes" id="UP001352263">
    <property type="component" value="Unassembled WGS sequence"/>
</dbReference>
<protein>
    <submittedName>
        <fullName evidence="3">DUF6351 family protein</fullName>
    </submittedName>
</protein>
<proteinExistence type="predicted"/>
<dbReference type="EMBL" id="JAWIIV010000047">
    <property type="protein sequence ID" value="MEC4723248.1"/>
    <property type="molecule type" value="Genomic_DNA"/>
</dbReference>
<keyword evidence="4" id="KW-1185">Reference proteome</keyword>
<evidence type="ECO:0000313" key="3">
    <source>
        <dbReference type="EMBL" id="MEC4723248.1"/>
    </source>
</evidence>
<sequence length="795" mass="83402">MVDFKPWSRALPVTAISMILAACGGSGGNNAAAPEIKVLSSRADFVSGGDALVEIGVPAGVNASDIKVDVGGRDVSSAFALRNGRYTGLVTGLANGDNTITAQGSGIAPATLKVTNFPVGGPIISGPQIQPWVCATPAAQPESGATPSTNASGLSTTATDAQCNIRTEVAYFYKTTTAGCANALPDPAAPASAPANACFKPYNPAAAAPADLATTTTDTGLTVPYIVRRERGTLNRGIYDIAVLADPTKPWTAAAPQATWNGKVLYQFGSSTGQPRKQFRPQGSWADDKSLSRGFMVAQNSLTDSQYNSNRVLMTETLMMMKERITENFGPIKFTMGTGCSGGSINQYTASSIMPGLLDGIQPSCTYPDSETTTMEVQDCVMLVETYQQPAWLDLMTGSGYTQAQINAKKAAINGHLDQTACHAWNNLFGNNAKPGNFFARVVAPANNDTGAITQSPTSTNNCGLPASVVYDPVTNPTGPRCGALDSAVSIFGKVPGTNFPRDTRDNVGVQYGLRAFVSGAITAEEFVTLNEQIGGITRDSVRTTTRTAADPEGLEVAYRAGIVSSGKQLAKTAIIDLRGWDDSMIVPLPTGAAGSAAGLTGIHHVWRSFQLRDRLDKANGNHDNHVMWRFGRTGFAPFPAITLDSFLTMDKWLTNLTADTSTLPIEQKIVRAKPAEARDFCYLSSDATQSVKVTDQAACNADPFLRPASSPRQVAGGPLSEDVLKCQLKPLNAADYAPQTLSAPQLQRLQAVFPTGVCDWSKPGVGQQAAVSPLSFAAGPGGQPIPAAPASSGR</sequence>
<dbReference type="PROSITE" id="PS51257">
    <property type="entry name" value="PROKAR_LIPOPROTEIN"/>
    <property type="match status" value="1"/>
</dbReference>
<evidence type="ECO:0000259" key="2">
    <source>
        <dbReference type="Pfam" id="PF19878"/>
    </source>
</evidence>
<feature type="region of interest" description="Disordered" evidence="1">
    <location>
        <begin position="776"/>
        <end position="795"/>
    </location>
</feature>
<reference evidence="3 4" key="1">
    <citation type="submission" date="2023-10" db="EMBL/GenBank/DDBJ databases">
        <title>Noviherbaspirillum sp. CPCC 100848 genome assembly.</title>
        <authorList>
            <person name="Li X.Y."/>
            <person name="Fang X.M."/>
        </authorList>
    </citation>
    <scope>NUCLEOTIDE SEQUENCE [LARGE SCALE GENOMIC DNA]</scope>
    <source>
        <strain evidence="3 4">CPCC 100848</strain>
    </source>
</reference>
<dbReference type="Pfam" id="PF19878">
    <property type="entry name" value="DUF6351"/>
    <property type="match status" value="1"/>
</dbReference>
<evidence type="ECO:0000256" key="1">
    <source>
        <dbReference type="SAM" id="MobiDB-lite"/>
    </source>
</evidence>
<dbReference type="InterPro" id="IPR045556">
    <property type="entry name" value="DUF6351"/>
</dbReference>
<name>A0ABU6JHU4_9BURK</name>
<dbReference type="RefSeq" id="WP_326509870.1">
    <property type="nucleotide sequence ID" value="NZ_JAWIIV010000047.1"/>
</dbReference>
<feature type="compositionally biased region" description="Low complexity" evidence="1">
    <location>
        <begin position="785"/>
        <end position="795"/>
    </location>
</feature>
<comment type="caution">
    <text evidence="3">The sequence shown here is derived from an EMBL/GenBank/DDBJ whole genome shotgun (WGS) entry which is preliminary data.</text>
</comment>
<organism evidence="3 4">
    <name type="scientific">Noviherbaspirillum album</name>
    <dbReference type="NCBI Taxonomy" id="3080276"/>
    <lineage>
        <taxon>Bacteria</taxon>
        <taxon>Pseudomonadati</taxon>
        <taxon>Pseudomonadota</taxon>
        <taxon>Betaproteobacteria</taxon>
        <taxon>Burkholderiales</taxon>
        <taxon>Oxalobacteraceae</taxon>
        <taxon>Noviherbaspirillum</taxon>
    </lineage>
</organism>
<feature type="domain" description="DUF6351" evidence="2">
    <location>
        <begin position="36"/>
        <end position="769"/>
    </location>
</feature>
<gene>
    <name evidence="3" type="ORF">RY831_29250</name>
</gene>
<accession>A0ABU6JHU4</accession>